<dbReference type="Proteomes" id="UP000294919">
    <property type="component" value="Unassembled WGS sequence"/>
</dbReference>
<proteinExistence type="predicted"/>
<dbReference type="AlphaFoldDB" id="A0A4R2KI39"/>
<gene>
    <name evidence="1" type="ORF">EV214_12736</name>
</gene>
<keyword evidence="2" id="KW-1185">Reference proteome</keyword>
<comment type="caution">
    <text evidence="1">The sequence shown here is derived from an EMBL/GenBank/DDBJ whole genome shotgun (WGS) entry which is preliminary data.</text>
</comment>
<accession>A0A4R2KI39</accession>
<organism evidence="1 2">
    <name type="scientific">Marinisporobacter balticus</name>
    <dbReference type="NCBI Taxonomy" id="2018667"/>
    <lineage>
        <taxon>Bacteria</taxon>
        <taxon>Bacillati</taxon>
        <taxon>Bacillota</taxon>
        <taxon>Clostridia</taxon>
        <taxon>Peptostreptococcales</taxon>
        <taxon>Thermotaleaceae</taxon>
        <taxon>Marinisporobacter</taxon>
    </lineage>
</organism>
<evidence type="ECO:0000313" key="2">
    <source>
        <dbReference type="Proteomes" id="UP000294919"/>
    </source>
</evidence>
<name>A0A4R2KI39_9FIRM</name>
<protein>
    <submittedName>
        <fullName evidence="1">Stage V sporulation protein AE</fullName>
    </submittedName>
</protein>
<dbReference type="InterPro" id="IPR025914">
    <property type="entry name" value="SpoVAE"/>
</dbReference>
<reference evidence="1 2" key="1">
    <citation type="submission" date="2019-03" db="EMBL/GenBank/DDBJ databases">
        <title>Genomic Encyclopedia of Type Strains, Phase IV (KMG-IV): sequencing the most valuable type-strain genomes for metagenomic binning, comparative biology and taxonomic classification.</title>
        <authorList>
            <person name="Goeker M."/>
        </authorList>
    </citation>
    <scope>NUCLEOTIDE SEQUENCE [LARGE SCALE GENOMIC DNA]</scope>
    <source>
        <strain evidence="1 2">DSM 102940</strain>
    </source>
</reference>
<dbReference type="EMBL" id="SLWV01000027">
    <property type="protein sequence ID" value="TCO70199.1"/>
    <property type="molecule type" value="Genomic_DNA"/>
</dbReference>
<dbReference type="RefSeq" id="WP_165916402.1">
    <property type="nucleotide sequence ID" value="NZ_SLWV01000027.1"/>
</dbReference>
<dbReference type="Pfam" id="PF14097">
    <property type="entry name" value="SpoVAE"/>
    <property type="match status" value="1"/>
</dbReference>
<evidence type="ECO:0000313" key="1">
    <source>
        <dbReference type="EMBL" id="TCO70199.1"/>
    </source>
</evidence>
<sequence>MTKKRNVILVTDGDSVAQRAVEKAVKNIGARCISRSGGNPTPIQGAEIVELIKSAKYDPVVVMVDDKGSPSTAEGERALYEIANHPDIEVLGVIAVASNTQGVEGVKIDCSITCDGKIIKDSVNKAGAPNKGEILYGDTVDIIDKCNVPVIVGIGDIGKMDGKDDCEIGAPIITKAMEEILNRSGYLNGTKEEFKGKFRNPR</sequence>